<dbReference type="EMBL" id="LR214951">
    <property type="protein sequence ID" value="VEU59175.1"/>
    <property type="molecule type" value="Genomic_DNA"/>
</dbReference>
<dbReference type="OrthoDB" id="9805159at2"/>
<dbReference type="InterPro" id="IPR006047">
    <property type="entry name" value="GH13_cat_dom"/>
</dbReference>
<dbReference type="SMART" id="SM00642">
    <property type="entry name" value="Aamy"/>
    <property type="match status" value="1"/>
</dbReference>
<evidence type="ECO:0000256" key="1">
    <source>
        <dbReference type="ARBA" id="ARBA00008061"/>
    </source>
</evidence>
<dbReference type="PANTHER" id="PTHR10357">
    <property type="entry name" value="ALPHA-AMYLASE FAMILY MEMBER"/>
    <property type="match status" value="1"/>
</dbReference>
<keyword evidence="6" id="KW-1185">Reference proteome</keyword>
<dbReference type="Gene3D" id="3.20.20.80">
    <property type="entry name" value="Glycosidases"/>
    <property type="match status" value="1"/>
</dbReference>
<dbReference type="SUPFAM" id="SSF51011">
    <property type="entry name" value="Glycosyl hydrolase domain"/>
    <property type="match status" value="1"/>
</dbReference>
<keyword evidence="2 5" id="KW-0378">Hydrolase</keyword>
<dbReference type="GO" id="GO:0004556">
    <property type="term" value="F:alpha-amylase activity"/>
    <property type="evidence" value="ECO:0007669"/>
    <property type="project" value="TreeGrafter"/>
</dbReference>
<dbReference type="Pfam" id="PF00128">
    <property type="entry name" value="Alpha-amylase"/>
    <property type="match status" value="1"/>
</dbReference>
<dbReference type="Gene3D" id="2.60.40.1180">
    <property type="entry name" value="Golgi alpha-mannosidase II"/>
    <property type="match status" value="1"/>
</dbReference>
<dbReference type="GO" id="GO:0009313">
    <property type="term" value="P:oligosaccharide catabolic process"/>
    <property type="evidence" value="ECO:0007669"/>
    <property type="project" value="TreeGrafter"/>
</dbReference>
<dbReference type="AlphaFoldDB" id="A0A449A4K1"/>
<dbReference type="GO" id="GO:0008788">
    <property type="term" value="F:alpha,alpha-phosphotrehalase activity"/>
    <property type="evidence" value="ECO:0007669"/>
    <property type="project" value="UniProtKB-EC"/>
</dbReference>
<dbReference type="CDD" id="cd11333">
    <property type="entry name" value="AmyAc_SI_OligoGlu_DGase"/>
    <property type="match status" value="1"/>
</dbReference>
<dbReference type="EC" id="3.2.1.93" evidence="5"/>
<name>A0A449A4K1_9BACT</name>
<dbReference type="PANTHER" id="PTHR10357:SF217">
    <property type="entry name" value="TREHALOSE-6-PHOSPHATE HYDROLASE"/>
    <property type="match status" value="1"/>
</dbReference>
<feature type="domain" description="Glycosyl hydrolase family 13 catalytic" evidence="4">
    <location>
        <begin position="10"/>
        <end position="412"/>
    </location>
</feature>
<evidence type="ECO:0000256" key="2">
    <source>
        <dbReference type="ARBA" id="ARBA00022801"/>
    </source>
</evidence>
<dbReference type="InterPro" id="IPR045857">
    <property type="entry name" value="O16G_dom_2"/>
</dbReference>
<evidence type="ECO:0000313" key="6">
    <source>
        <dbReference type="Proteomes" id="UP000289440"/>
    </source>
</evidence>
<organism evidence="5 6">
    <name type="scientific">Mesomycoplasma neurolyticum</name>
    <dbReference type="NCBI Taxonomy" id="2120"/>
    <lineage>
        <taxon>Bacteria</taxon>
        <taxon>Bacillati</taxon>
        <taxon>Mycoplasmatota</taxon>
        <taxon>Mycoplasmoidales</taxon>
        <taxon>Metamycoplasmataceae</taxon>
        <taxon>Mesomycoplasma</taxon>
    </lineage>
</organism>
<dbReference type="KEGG" id="mnu:NCTC10166_00133"/>
<dbReference type="RefSeq" id="WP_129719582.1">
    <property type="nucleotide sequence ID" value="NZ_LR214951.1"/>
</dbReference>
<dbReference type="InterPro" id="IPR017853">
    <property type="entry name" value="GH"/>
</dbReference>
<dbReference type="InterPro" id="IPR013780">
    <property type="entry name" value="Glyco_hydro_b"/>
</dbReference>
<dbReference type="NCBIfam" id="NF008183">
    <property type="entry name" value="PRK10933.1"/>
    <property type="match status" value="1"/>
</dbReference>
<sequence>MNFRNKIIYQIYPLSFKDFNNDGFGDLKGIISKLDYLEWLGIDVIWITPIFKSPKKDNFYDVSNYYEIDPVFGTINDFKELINKAKEKNIEIMIDMVFNHSSTSHVWFQKALKNVKKYQKFYFFENNINNEPPNNWKSKFGGSAWNFNKEMNKWNLALFDKTQADLNWNNPLLRKEIFKIVNYWSSLGVKGFRFDVINLISKPNNFTKCISLKNDGKEFYTDGPNLSFFLKELNKNTFLKTNKIISVGEMSSTNILEAVKHSNENYDQLSMIFNFHHLKLDYKNNQKWNFKKWNKSEFKNILIEWQKTFFKNNANIALFFNNHDQPRSNSRFGNIKKFWFESSTLFSGLIFTLYGTPYIYQGEEIGMINPNFKKIENYNDVETLNFYKQNIDSMGKNKILKIISKFSRDNSRTPFQWNGSKNAGFSFHKPWINVSSSFKQINLDNQISNKKSVVWFYKNLIYLRKNNEILTNGKITFLKSNSNLFVFKRNLNNTKWLFIFNLSQKQQNISQFVNENLSLIFSNTRCKIKNFLSLKPLNFYIFKYEKK</sequence>
<keyword evidence="3 5" id="KW-0326">Glycosidase</keyword>
<dbReference type="Proteomes" id="UP000289440">
    <property type="component" value="Chromosome"/>
</dbReference>
<dbReference type="SUPFAM" id="SSF51445">
    <property type="entry name" value="(Trans)glycosidases"/>
    <property type="match status" value="1"/>
</dbReference>
<evidence type="ECO:0000256" key="3">
    <source>
        <dbReference type="ARBA" id="ARBA00023295"/>
    </source>
</evidence>
<dbReference type="Gene3D" id="3.90.400.10">
    <property type="entry name" value="Oligo-1,6-glucosidase, Domain 2"/>
    <property type="match status" value="1"/>
</dbReference>
<accession>A0A449A4K1</accession>
<evidence type="ECO:0000313" key="5">
    <source>
        <dbReference type="EMBL" id="VEU59175.1"/>
    </source>
</evidence>
<proteinExistence type="inferred from homology"/>
<reference evidence="5 6" key="1">
    <citation type="submission" date="2019-01" db="EMBL/GenBank/DDBJ databases">
        <authorList>
            <consortium name="Pathogen Informatics"/>
        </authorList>
    </citation>
    <scope>NUCLEOTIDE SEQUENCE [LARGE SCALE GENOMIC DNA]</scope>
    <source>
        <strain evidence="5 6">NCTC10166</strain>
    </source>
</reference>
<comment type="similarity">
    <text evidence="1">Belongs to the glycosyl hydrolase 13 family.</text>
</comment>
<gene>
    <name evidence="5" type="primary">treA</name>
    <name evidence="5" type="ORF">NCTC10166_00133</name>
</gene>
<dbReference type="FunFam" id="3.20.20.80:FF:000064">
    <property type="entry name" value="Oligo-1,6-glucosidase"/>
    <property type="match status" value="1"/>
</dbReference>
<evidence type="ECO:0000259" key="4">
    <source>
        <dbReference type="SMART" id="SM00642"/>
    </source>
</evidence>
<protein>
    <submittedName>
        <fullName evidence="5">Trehalose-6-phosphate hydrolase</fullName>
        <ecNumber evidence="5">3.2.1.93</ecNumber>
    </submittedName>
</protein>